<sequence>MPFIYSRRRSTNPRHSAPKAASQNQGYFHLSEASAYSIGEGPWKNGHLAAAEARVCKQNLAKKFILGLIARTYGGNCPGPCRRVSRVFILKCVLSLPSLPFFPWSNTRKSRFTM</sequence>
<dbReference type="GeneID" id="34520793"/>
<dbReference type="EMBL" id="HG793128">
    <property type="protein sequence ID" value="CDK27410.1"/>
    <property type="molecule type" value="Genomic_DNA"/>
</dbReference>
<dbReference type="AlphaFoldDB" id="W6MWG6"/>
<organism evidence="2 3">
    <name type="scientific">Kuraishia capsulata CBS 1993</name>
    <dbReference type="NCBI Taxonomy" id="1382522"/>
    <lineage>
        <taxon>Eukaryota</taxon>
        <taxon>Fungi</taxon>
        <taxon>Dikarya</taxon>
        <taxon>Ascomycota</taxon>
        <taxon>Saccharomycotina</taxon>
        <taxon>Pichiomycetes</taxon>
        <taxon>Pichiales</taxon>
        <taxon>Pichiaceae</taxon>
        <taxon>Kuraishia</taxon>
    </lineage>
</organism>
<dbReference type="Proteomes" id="UP000019384">
    <property type="component" value="Unassembled WGS sequence"/>
</dbReference>
<dbReference type="HOGENOM" id="CLU_2121447_0_0_1"/>
<evidence type="ECO:0000313" key="3">
    <source>
        <dbReference type="Proteomes" id="UP000019384"/>
    </source>
</evidence>
<reference evidence="2" key="1">
    <citation type="submission" date="2013-12" db="EMBL/GenBank/DDBJ databases">
        <authorList>
            <person name="Genoscope - CEA"/>
        </authorList>
    </citation>
    <scope>NUCLEOTIDE SEQUENCE</scope>
    <source>
        <strain evidence="2">CBS 1993</strain>
    </source>
</reference>
<gene>
    <name evidence="2" type="ORF">KUCA_T00003388001</name>
</gene>
<name>W6MWG6_9ASCO</name>
<accession>W6MWG6</accession>
<reference evidence="2" key="2">
    <citation type="submission" date="2014-02" db="EMBL/GenBank/DDBJ databases">
        <title>Complete DNA sequence of /Kuraishia capsulata/ illustrates novel genomic features among budding yeasts (/Saccharomycotina/).</title>
        <authorList>
            <person name="Morales L."/>
            <person name="Noel B."/>
            <person name="Porcel B."/>
            <person name="Marcet-Houben M."/>
            <person name="Hullo M-F."/>
            <person name="Sacerdot C."/>
            <person name="Tekaia F."/>
            <person name="Leh-Louis V."/>
            <person name="Despons L."/>
            <person name="Khanna V."/>
            <person name="Aury J-M."/>
            <person name="Barbe V."/>
            <person name="Couloux A."/>
            <person name="Labadie K."/>
            <person name="Pelletier E."/>
            <person name="Souciet J-L."/>
            <person name="Boekhout T."/>
            <person name="Gabaldon T."/>
            <person name="Wincker P."/>
            <person name="Dujon B."/>
        </authorList>
    </citation>
    <scope>NUCLEOTIDE SEQUENCE</scope>
    <source>
        <strain evidence="2">CBS 1993</strain>
    </source>
</reference>
<evidence type="ECO:0000313" key="2">
    <source>
        <dbReference type="EMBL" id="CDK27410.1"/>
    </source>
</evidence>
<proteinExistence type="predicted"/>
<evidence type="ECO:0000256" key="1">
    <source>
        <dbReference type="SAM" id="MobiDB-lite"/>
    </source>
</evidence>
<keyword evidence="3" id="KW-1185">Reference proteome</keyword>
<feature type="region of interest" description="Disordered" evidence="1">
    <location>
        <begin position="1"/>
        <end position="24"/>
    </location>
</feature>
<protein>
    <submittedName>
        <fullName evidence="2">Uncharacterized protein</fullName>
    </submittedName>
</protein>
<dbReference type="RefSeq" id="XP_022459405.1">
    <property type="nucleotide sequence ID" value="XM_022601799.1"/>
</dbReference>
<feature type="compositionally biased region" description="Basic residues" evidence="1">
    <location>
        <begin position="1"/>
        <end position="12"/>
    </location>
</feature>